<feature type="domain" description="Ribosomal RNA methyltransferase FtsJ" evidence="5">
    <location>
        <begin position="61"/>
        <end position="243"/>
    </location>
</feature>
<evidence type="ECO:0000259" key="4">
    <source>
        <dbReference type="Pfam" id="PF01479"/>
    </source>
</evidence>
<dbReference type="Gene3D" id="3.40.50.150">
    <property type="entry name" value="Vaccinia Virus protein VP39"/>
    <property type="match status" value="1"/>
</dbReference>
<feature type="domain" description="RNA-binding S4" evidence="4">
    <location>
        <begin position="6"/>
        <end position="49"/>
    </location>
</feature>
<dbReference type="RefSeq" id="WP_238310797.1">
    <property type="nucleotide sequence ID" value="NZ_BPQV01000004.1"/>
</dbReference>
<dbReference type="EMBL" id="BPQV01000004">
    <property type="protein sequence ID" value="GJE26938.1"/>
    <property type="molecule type" value="Genomic_DNA"/>
</dbReference>
<dbReference type="PROSITE" id="PS50889">
    <property type="entry name" value="S4"/>
    <property type="match status" value="1"/>
</dbReference>
<dbReference type="InterPro" id="IPR002877">
    <property type="entry name" value="RNA_MeTrfase_FtsJ_dom"/>
</dbReference>
<dbReference type="Gene3D" id="3.10.290.10">
    <property type="entry name" value="RNA-binding S4 domain"/>
    <property type="match status" value="1"/>
</dbReference>
<reference evidence="6" key="1">
    <citation type="journal article" date="2021" name="Front. Microbiol.">
        <title>Comprehensive Comparative Genomics and Phenotyping of Methylobacterium Species.</title>
        <authorList>
            <person name="Alessa O."/>
            <person name="Ogura Y."/>
            <person name="Fujitani Y."/>
            <person name="Takami H."/>
            <person name="Hayashi T."/>
            <person name="Sahin N."/>
            <person name="Tani A."/>
        </authorList>
    </citation>
    <scope>NUCLEOTIDE SEQUENCE</scope>
    <source>
        <strain evidence="6">NBRC 15689</strain>
    </source>
</reference>
<dbReference type="Proteomes" id="UP001055156">
    <property type="component" value="Unassembled WGS sequence"/>
</dbReference>
<dbReference type="PANTHER" id="PTHR32319">
    <property type="entry name" value="BACTERIAL HEMOLYSIN-LIKE PROTEIN"/>
    <property type="match status" value="1"/>
</dbReference>
<dbReference type="InterPro" id="IPR029063">
    <property type="entry name" value="SAM-dependent_MTases_sf"/>
</dbReference>
<evidence type="ECO:0000256" key="2">
    <source>
        <dbReference type="ARBA" id="ARBA00029460"/>
    </source>
</evidence>
<comment type="caution">
    <text evidence="6">The sequence shown here is derived from an EMBL/GenBank/DDBJ whole genome shotgun (WGS) entry which is preliminary data.</text>
</comment>
<evidence type="ECO:0000256" key="3">
    <source>
        <dbReference type="PROSITE-ProRule" id="PRU00182"/>
    </source>
</evidence>
<evidence type="ECO:0000313" key="7">
    <source>
        <dbReference type="Proteomes" id="UP001055156"/>
    </source>
</evidence>
<dbReference type="PIRSF" id="PIRSF005578">
    <property type="entry name" value="TlyA"/>
    <property type="match status" value="1"/>
</dbReference>
<comment type="similarity">
    <text evidence="2">Belongs to the TlyA family.</text>
</comment>
<dbReference type="InterPro" id="IPR047048">
    <property type="entry name" value="TlyA"/>
</dbReference>
<keyword evidence="1 3" id="KW-0694">RNA-binding</keyword>
<evidence type="ECO:0000259" key="5">
    <source>
        <dbReference type="Pfam" id="PF01728"/>
    </source>
</evidence>
<keyword evidence="7" id="KW-1185">Reference proteome</keyword>
<gene>
    <name evidence="6" type="primary">tlyA</name>
    <name evidence="6" type="ORF">LKMONMHP_1792</name>
</gene>
<protein>
    <submittedName>
        <fullName evidence="6">16S/23S rRNA (Cytidine-2'-O)-methyltransferase TlyA</fullName>
    </submittedName>
</protein>
<reference evidence="6" key="2">
    <citation type="submission" date="2021-08" db="EMBL/GenBank/DDBJ databases">
        <authorList>
            <person name="Tani A."/>
            <person name="Ola A."/>
            <person name="Ogura Y."/>
            <person name="Katsura K."/>
            <person name="Hayashi T."/>
        </authorList>
    </citation>
    <scope>NUCLEOTIDE SEQUENCE</scope>
    <source>
        <strain evidence="6">NBRC 15689</strain>
    </source>
</reference>
<organism evidence="6 7">
    <name type="scientific">Methylobacterium organophilum</name>
    <dbReference type="NCBI Taxonomy" id="410"/>
    <lineage>
        <taxon>Bacteria</taxon>
        <taxon>Pseudomonadati</taxon>
        <taxon>Pseudomonadota</taxon>
        <taxon>Alphaproteobacteria</taxon>
        <taxon>Hyphomicrobiales</taxon>
        <taxon>Methylobacteriaceae</taxon>
        <taxon>Methylobacterium</taxon>
    </lineage>
</organism>
<proteinExistence type="inferred from homology"/>
<dbReference type="InterPro" id="IPR036986">
    <property type="entry name" value="S4_RNA-bd_sf"/>
</dbReference>
<accession>A0ABQ4T6I8</accession>
<dbReference type="InterPro" id="IPR002942">
    <property type="entry name" value="S4_RNA-bd"/>
</dbReference>
<name>A0ABQ4T6I8_METOR</name>
<sequence length="248" mass="26063">MTRERQRADRLLVERGFFESRARAQAAIEAGLVAADGRTVVRASDLLPLEARIEAHAPHPYVSRGGLKLAAALDAFGIDPAGLACLDAGASTGGFTDVMLRRGAIRVVAVDVGRDQLHPSLRADPRVTSLEATDLRALSAETVGFAAALVSVDVSFISLRLVLPALAALSAPGAALVALIKPQFEAGRERIGRGGIVRDEAVHAAVCAEIRRFVEGLGFQILGLIPSPVEGGNGNREFLIGARKLSHV</sequence>
<evidence type="ECO:0000313" key="6">
    <source>
        <dbReference type="EMBL" id="GJE26938.1"/>
    </source>
</evidence>
<dbReference type="Pfam" id="PF01728">
    <property type="entry name" value="FtsJ"/>
    <property type="match status" value="1"/>
</dbReference>
<dbReference type="SUPFAM" id="SSF55174">
    <property type="entry name" value="Alpha-L RNA-binding motif"/>
    <property type="match status" value="1"/>
</dbReference>
<dbReference type="PANTHER" id="PTHR32319:SF0">
    <property type="entry name" value="BACTERIAL HEMOLYSIN-LIKE PROTEIN"/>
    <property type="match status" value="1"/>
</dbReference>
<dbReference type="SUPFAM" id="SSF53335">
    <property type="entry name" value="S-adenosyl-L-methionine-dependent methyltransferases"/>
    <property type="match status" value="1"/>
</dbReference>
<evidence type="ECO:0000256" key="1">
    <source>
        <dbReference type="ARBA" id="ARBA00022884"/>
    </source>
</evidence>
<dbReference type="NCBIfam" id="TIGR00478">
    <property type="entry name" value="tly"/>
    <property type="match status" value="1"/>
</dbReference>
<dbReference type="InterPro" id="IPR004538">
    <property type="entry name" value="Hemolysin_A/TlyA"/>
</dbReference>
<dbReference type="Pfam" id="PF01479">
    <property type="entry name" value="S4"/>
    <property type="match status" value="1"/>
</dbReference>